<organism evidence="1 2">
    <name type="scientific">Coemansia nantahalensis</name>
    <dbReference type="NCBI Taxonomy" id="2789366"/>
    <lineage>
        <taxon>Eukaryota</taxon>
        <taxon>Fungi</taxon>
        <taxon>Fungi incertae sedis</taxon>
        <taxon>Zoopagomycota</taxon>
        <taxon>Kickxellomycotina</taxon>
        <taxon>Kickxellomycetes</taxon>
        <taxon>Kickxellales</taxon>
        <taxon>Kickxellaceae</taxon>
        <taxon>Coemansia</taxon>
    </lineage>
</organism>
<evidence type="ECO:0000313" key="2">
    <source>
        <dbReference type="Proteomes" id="UP001140234"/>
    </source>
</evidence>
<feature type="non-terminal residue" evidence="1">
    <location>
        <position position="284"/>
    </location>
</feature>
<gene>
    <name evidence="1" type="ORF">IWQ57_006888</name>
</gene>
<evidence type="ECO:0000313" key="1">
    <source>
        <dbReference type="EMBL" id="KAJ2758231.1"/>
    </source>
</evidence>
<proteinExistence type="predicted"/>
<dbReference type="Proteomes" id="UP001140234">
    <property type="component" value="Unassembled WGS sequence"/>
</dbReference>
<reference evidence="1" key="1">
    <citation type="submission" date="2022-07" db="EMBL/GenBank/DDBJ databases">
        <title>Phylogenomic reconstructions and comparative analyses of Kickxellomycotina fungi.</title>
        <authorList>
            <person name="Reynolds N.K."/>
            <person name="Stajich J.E."/>
            <person name="Barry K."/>
            <person name="Grigoriev I.V."/>
            <person name="Crous P."/>
            <person name="Smith M.E."/>
        </authorList>
    </citation>
    <scope>NUCLEOTIDE SEQUENCE</scope>
    <source>
        <strain evidence="1">CBS 109366</strain>
    </source>
</reference>
<dbReference type="EMBL" id="JANBUJ010004177">
    <property type="protein sequence ID" value="KAJ2758231.1"/>
    <property type="molecule type" value="Genomic_DNA"/>
</dbReference>
<feature type="non-terminal residue" evidence="1">
    <location>
        <position position="1"/>
    </location>
</feature>
<name>A0ACC1JII4_9FUNG</name>
<protein>
    <submittedName>
        <fullName evidence="1">Uncharacterized protein</fullName>
    </submittedName>
</protein>
<sequence>EVRAVADQGADVSLITLQAAERLGLTVHREERPLLRPAWQAGLYEAYGTARARVEIAEGPKKWLPLVVVDEPQQWELLLGRAQLAKLDVELWTPAMKRHMARRMAGQTLATTTVVPACDAQAAEASEAGAPEAARRVAAPLVVMEPTDDDYAELEGQLDARAAAADDAPVELVTDAQAEERATQGSGAPTVHSRKMRVRMGLPADFFVPERDADLERWNALYPAVDRVDVESRVDVQLDDPALREALLDELLSGAGALRHYPSGIPPPAAVRPIRPPMREGAQL</sequence>
<comment type="caution">
    <text evidence="1">The sequence shown here is derived from an EMBL/GenBank/DDBJ whole genome shotgun (WGS) entry which is preliminary data.</text>
</comment>
<accession>A0ACC1JII4</accession>
<keyword evidence="2" id="KW-1185">Reference proteome</keyword>